<dbReference type="EMBL" id="BMAU01021327">
    <property type="protein sequence ID" value="GFY14068.1"/>
    <property type="molecule type" value="Genomic_DNA"/>
</dbReference>
<protein>
    <recommendedName>
        <fullName evidence="1">DUF7041 domain-containing protein</fullName>
    </recommendedName>
</protein>
<dbReference type="AlphaFoldDB" id="A0A8X6SMC7"/>
<dbReference type="Pfam" id="PF23055">
    <property type="entry name" value="DUF7041"/>
    <property type="match status" value="1"/>
</dbReference>
<evidence type="ECO:0000313" key="2">
    <source>
        <dbReference type="EMBL" id="GFY14068.1"/>
    </source>
</evidence>
<keyword evidence="3" id="KW-1185">Reference proteome</keyword>
<dbReference type="PANTHER" id="PTHR33327">
    <property type="entry name" value="ENDONUCLEASE"/>
    <property type="match status" value="1"/>
</dbReference>
<comment type="caution">
    <text evidence="2">The sequence shown here is derived from an EMBL/GenBank/DDBJ whole genome shotgun (WGS) entry which is preliminary data.</text>
</comment>
<sequence>MSLQGHRRDQPIDRSSSHLPPVYSEAWAKGHHLTPYALDKHVWDAVKIPPFVSSDPALRFGMLELTFELAVQKPITDKRTKYNYCVAHLSPDEAMTVRDVILSPWSTNPYSKLKDEVIARCGKSKSQKIGRLLAGEQI</sequence>
<name>A0A8X6SMC7_TRICX</name>
<organism evidence="2 3">
    <name type="scientific">Trichonephila clavipes</name>
    <name type="common">Golden silk orbweaver</name>
    <name type="synonym">Nephila clavipes</name>
    <dbReference type="NCBI Taxonomy" id="2585209"/>
    <lineage>
        <taxon>Eukaryota</taxon>
        <taxon>Metazoa</taxon>
        <taxon>Ecdysozoa</taxon>
        <taxon>Arthropoda</taxon>
        <taxon>Chelicerata</taxon>
        <taxon>Arachnida</taxon>
        <taxon>Araneae</taxon>
        <taxon>Araneomorphae</taxon>
        <taxon>Entelegynae</taxon>
        <taxon>Araneoidea</taxon>
        <taxon>Nephilidae</taxon>
        <taxon>Trichonephila</taxon>
    </lineage>
</organism>
<accession>A0A8X6SMC7</accession>
<proteinExistence type="predicted"/>
<reference evidence="2" key="1">
    <citation type="submission" date="2020-08" db="EMBL/GenBank/DDBJ databases">
        <title>Multicomponent nature underlies the extraordinary mechanical properties of spider dragline silk.</title>
        <authorList>
            <person name="Kono N."/>
            <person name="Nakamura H."/>
            <person name="Mori M."/>
            <person name="Yoshida Y."/>
            <person name="Ohtoshi R."/>
            <person name="Malay A.D."/>
            <person name="Moran D.A.P."/>
            <person name="Tomita M."/>
            <person name="Numata K."/>
            <person name="Arakawa K."/>
        </authorList>
    </citation>
    <scope>NUCLEOTIDE SEQUENCE</scope>
</reference>
<gene>
    <name evidence="2" type="primary">AVEN_59754_1</name>
    <name evidence="2" type="ORF">TNCV_3612571</name>
</gene>
<evidence type="ECO:0000313" key="3">
    <source>
        <dbReference type="Proteomes" id="UP000887159"/>
    </source>
</evidence>
<dbReference type="PANTHER" id="PTHR33327:SF3">
    <property type="entry name" value="RNA-DIRECTED DNA POLYMERASE"/>
    <property type="match status" value="1"/>
</dbReference>
<feature type="domain" description="DUF7041" evidence="1">
    <location>
        <begin position="48"/>
        <end position="133"/>
    </location>
</feature>
<dbReference type="InterPro" id="IPR055469">
    <property type="entry name" value="DUF7041"/>
</dbReference>
<dbReference type="Proteomes" id="UP000887159">
    <property type="component" value="Unassembled WGS sequence"/>
</dbReference>
<evidence type="ECO:0000259" key="1">
    <source>
        <dbReference type="Pfam" id="PF23055"/>
    </source>
</evidence>